<keyword evidence="1" id="KW-0808">Transferase</keyword>
<dbReference type="Proteomes" id="UP000319130">
    <property type="component" value="Unassembled WGS sequence"/>
</dbReference>
<dbReference type="PANTHER" id="PTHR43463">
    <property type="entry name" value="NICOTINATE-NUCLEOTIDE--DIMETHYLBENZIMIDAZOLE PHOSPHORIBOSYLTRANSFERASE"/>
    <property type="match status" value="1"/>
</dbReference>
<dbReference type="AlphaFoldDB" id="A0A523W3H8"/>
<evidence type="ECO:0000313" key="1">
    <source>
        <dbReference type="EMBL" id="TET61389.1"/>
    </source>
</evidence>
<keyword evidence="1" id="KW-0328">Glycosyltransferase</keyword>
<feature type="non-terminal residue" evidence="1">
    <location>
        <position position="49"/>
    </location>
</feature>
<reference evidence="1 2" key="1">
    <citation type="submission" date="2019-03" db="EMBL/GenBank/DDBJ databases">
        <title>Metabolic potential of uncultured bacteria and archaea associated with petroleum seepage in deep-sea sediments.</title>
        <authorList>
            <person name="Dong X."/>
            <person name="Hubert C."/>
        </authorList>
    </citation>
    <scope>NUCLEOTIDE SEQUENCE [LARGE SCALE GENOMIC DNA]</scope>
    <source>
        <strain evidence="1">E29_bin52</strain>
    </source>
</reference>
<comment type="caution">
    <text evidence="1">The sequence shown here is derived from an EMBL/GenBank/DDBJ whole genome shotgun (WGS) entry which is preliminary data.</text>
</comment>
<dbReference type="SUPFAM" id="SSF52733">
    <property type="entry name" value="Nicotinate mononucleotide:5,6-dimethylbenzimidazole phosphoribosyltransferase (CobT)"/>
    <property type="match status" value="1"/>
</dbReference>
<evidence type="ECO:0000313" key="2">
    <source>
        <dbReference type="Proteomes" id="UP000319130"/>
    </source>
</evidence>
<dbReference type="EMBL" id="SOIZ01000250">
    <property type="protein sequence ID" value="TET61389.1"/>
    <property type="molecule type" value="Genomic_DNA"/>
</dbReference>
<accession>A0A523W3H8</accession>
<gene>
    <name evidence="1" type="ORF">E3J48_05650</name>
</gene>
<organism evidence="1 2">
    <name type="scientific">Aerophobetes bacterium</name>
    <dbReference type="NCBI Taxonomy" id="2030807"/>
    <lineage>
        <taxon>Bacteria</taxon>
        <taxon>Candidatus Aerophobota</taxon>
    </lineage>
</organism>
<dbReference type="PANTHER" id="PTHR43463:SF1">
    <property type="entry name" value="NICOTINATE-NUCLEOTIDE--DIMETHYLBENZIMIDAZOLE PHOSPHORIBOSYLTRANSFERASE"/>
    <property type="match status" value="1"/>
</dbReference>
<dbReference type="Pfam" id="PF02277">
    <property type="entry name" value="DBI_PRT"/>
    <property type="match status" value="1"/>
</dbReference>
<sequence>MTGIDDETLRRKTEVVEKALRVNRPDPRDPLDILSKVGGFEIGGLVGCI</sequence>
<dbReference type="Gene3D" id="3.40.50.10210">
    <property type="match status" value="1"/>
</dbReference>
<proteinExistence type="predicted"/>
<name>A0A523W3H8_UNCAE</name>
<dbReference type="InterPro" id="IPR003200">
    <property type="entry name" value="Nict_dMeBzImd_PRibTrfase"/>
</dbReference>
<dbReference type="GO" id="GO:0008939">
    <property type="term" value="F:nicotinate-nucleotide-dimethylbenzimidazole phosphoribosyltransferase activity"/>
    <property type="evidence" value="ECO:0007669"/>
    <property type="project" value="InterPro"/>
</dbReference>
<dbReference type="InterPro" id="IPR036087">
    <property type="entry name" value="Nict_dMeBzImd_PRibTrfase_sf"/>
</dbReference>
<protein>
    <submittedName>
        <fullName evidence="1">Nicotinate-nucleotide--dimethylbenzimidazole phosphoribosyltransferase</fullName>
    </submittedName>
</protein>